<dbReference type="PROSITE" id="PS50089">
    <property type="entry name" value="ZF_RING_2"/>
    <property type="match status" value="1"/>
</dbReference>
<evidence type="ECO:0000256" key="1">
    <source>
        <dbReference type="ARBA" id="ARBA00000073"/>
    </source>
</evidence>
<sequence>MFSLLFPRSPLCTVAIVFYTFVCIPLERLKKQCGVAEPQHDDGYHLPGFMFGDKQKKNEEEEKICCSICLVDYEAEDAVTHLPRCNHLFHINCIEPWLLSGHLTCPLCRSFVFSPPTARINQEQQNTAVPTKMSPQPPQQIGLPWPELNDGLTYKDVVSSSDSELTTVSDFYYTKYKSSAPLLGFYSSSLLLDSSSTFSFFNIFFSSFRWIQRIQNGQVAHSFHRKFSLDSLEFCNFISQFFWQIQVDGEVVKDPNTLLRSGSKLVYHRLPWKEPDTPHLLDILYQDDDLIALNKPSGLQVLPGGLFQQRTVLTQLQWCFGESHPVPVHRLGRGTSGILLCAKTKLAKTKLSAYFAEGTSLVGSGNMGQECGTVRKISKIYRALASGIVEEDEARPLYYFAMIIFIKQPIGVVRYPGVAKGLYVASSEGKPSFSKVIVLERDRQRDCTLVKVEIQSGRPHQIRIHLAFIGHPLVGDPLYVAGGQPKGVDPDLVDAASTPSFAEDGGYRRPNQAVPGDCGYHLHAHEVEIPNLLNTRKVLKVVAPLPPILQTSYLVEEKGLPSCKLS</sequence>
<feature type="domain" description="RING-type" evidence="3">
    <location>
        <begin position="66"/>
        <end position="109"/>
    </location>
</feature>
<dbReference type="InterPro" id="IPR050188">
    <property type="entry name" value="RluA_PseudoU_synthase"/>
</dbReference>
<protein>
    <submittedName>
        <fullName evidence="4">(rape) hypothetical protein</fullName>
    </submittedName>
</protein>
<dbReference type="PANTHER" id="PTHR21600">
    <property type="entry name" value="MITOCHONDRIAL RNA PSEUDOURIDINE SYNTHASE"/>
    <property type="match status" value="1"/>
</dbReference>
<evidence type="ECO:0000256" key="2">
    <source>
        <dbReference type="PROSITE-ProRule" id="PRU00175"/>
    </source>
</evidence>
<dbReference type="InterPro" id="IPR020103">
    <property type="entry name" value="PsdUridine_synth_cat_dom_sf"/>
</dbReference>
<dbReference type="GO" id="GO:0008270">
    <property type="term" value="F:zinc ion binding"/>
    <property type="evidence" value="ECO:0007669"/>
    <property type="project" value="UniProtKB-KW"/>
</dbReference>
<dbReference type="CDD" id="cd02869">
    <property type="entry name" value="PseudoU_synth_RluA_like"/>
    <property type="match status" value="1"/>
</dbReference>
<comment type="catalytic activity">
    <reaction evidence="1">
        <text>a uridine in RNA = a pseudouridine in RNA</text>
        <dbReference type="Rhea" id="RHEA:48348"/>
        <dbReference type="Rhea" id="RHEA-COMP:12068"/>
        <dbReference type="Rhea" id="RHEA-COMP:12069"/>
        <dbReference type="ChEBI" id="CHEBI:65314"/>
        <dbReference type="ChEBI" id="CHEBI:65315"/>
    </reaction>
</comment>
<dbReference type="SMART" id="SM00184">
    <property type="entry name" value="RING"/>
    <property type="match status" value="1"/>
</dbReference>
<accession>A0A816NCZ5</accession>
<keyword evidence="2" id="KW-0863">Zinc-finger</keyword>
<dbReference type="GO" id="GO:0009982">
    <property type="term" value="F:pseudouridine synthase activity"/>
    <property type="evidence" value="ECO:0007669"/>
    <property type="project" value="InterPro"/>
</dbReference>
<name>A0A816NCZ5_BRANA</name>
<dbReference type="PROSITE" id="PS01129">
    <property type="entry name" value="PSI_RLU"/>
    <property type="match status" value="1"/>
</dbReference>
<dbReference type="Gene3D" id="3.30.40.10">
    <property type="entry name" value="Zinc/RING finger domain, C3HC4 (zinc finger)"/>
    <property type="match status" value="1"/>
</dbReference>
<keyword evidence="2" id="KW-0479">Metal-binding</keyword>
<dbReference type="EMBL" id="HG994371">
    <property type="protein sequence ID" value="CAF2019912.1"/>
    <property type="molecule type" value="Genomic_DNA"/>
</dbReference>
<dbReference type="PANTHER" id="PTHR21600:SF88">
    <property type="entry name" value="RNA PSEUDOURIDINE SYNTHASE 5"/>
    <property type="match status" value="1"/>
</dbReference>
<evidence type="ECO:0000313" key="4">
    <source>
        <dbReference type="EMBL" id="CAF2019912.1"/>
    </source>
</evidence>
<dbReference type="SUPFAM" id="SSF57850">
    <property type="entry name" value="RING/U-box"/>
    <property type="match status" value="1"/>
</dbReference>
<keyword evidence="2" id="KW-0862">Zinc</keyword>
<dbReference type="Pfam" id="PF13639">
    <property type="entry name" value="zf-RING_2"/>
    <property type="match status" value="1"/>
</dbReference>
<dbReference type="Proteomes" id="UP001295469">
    <property type="component" value="Chromosome C07"/>
</dbReference>
<dbReference type="AlphaFoldDB" id="A0A816NCZ5"/>
<dbReference type="Pfam" id="PF00849">
    <property type="entry name" value="PseudoU_synth_2"/>
    <property type="match status" value="1"/>
</dbReference>
<evidence type="ECO:0000259" key="3">
    <source>
        <dbReference type="PROSITE" id="PS50089"/>
    </source>
</evidence>
<dbReference type="Gene3D" id="3.30.2350.10">
    <property type="entry name" value="Pseudouridine synthase"/>
    <property type="match status" value="1"/>
</dbReference>
<dbReference type="InterPro" id="IPR001841">
    <property type="entry name" value="Znf_RING"/>
</dbReference>
<dbReference type="SMR" id="A0A816NCZ5"/>
<dbReference type="CDD" id="cd16454">
    <property type="entry name" value="RING-H2_PA-TM-RING"/>
    <property type="match status" value="1"/>
</dbReference>
<proteinExistence type="predicted"/>
<dbReference type="InterPro" id="IPR006145">
    <property type="entry name" value="PsdUridine_synth_RsuA/RluA"/>
</dbReference>
<dbReference type="GO" id="GO:0001522">
    <property type="term" value="P:pseudouridine synthesis"/>
    <property type="evidence" value="ECO:0007669"/>
    <property type="project" value="InterPro"/>
</dbReference>
<dbReference type="GO" id="GO:0003723">
    <property type="term" value="F:RNA binding"/>
    <property type="evidence" value="ECO:0007669"/>
    <property type="project" value="InterPro"/>
</dbReference>
<organism evidence="4">
    <name type="scientific">Brassica napus</name>
    <name type="common">Rape</name>
    <dbReference type="NCBI Taxonomy" id="3708"/>
    <lineage>
        <taxon>Eukaryota</taxon>
        <taxon>Viridiplantae</taxon>
        <taxon>Streptophyta</taxon>
        <taxon>Embryophyta</taxon>
        <taxon>Tracheophyta</taxon>
        <taxon>Spermatophyta</taxon>
        <taxon>Magnoliopsida</taxon>
        <taxon>eudicotyledons</taxon>
        <taxon>Gunneridae</taxon>
        <taxon>Pentapetalae</taxon>
        <taxon>rosids</taxon>
        <taxon>malvids</taxon>
        <taxon>Brassicales</taxon>
        <taxon>Brassicaceae</taxon>
        <taxon>Brassiceae</taxon>
        <taxon>Brassica</taxon>
    </lineage>
</organism>
<dbReference type="SUPFAM" id="SSF55120">
    <property type="entry name" value="Pseudouridine synthase"/>
    <property type="match status" value="1"/>
</dbReference>
<dbReference type="InterPro" id="IPR013083">
    <property type="entry name" value="Znf_RING/FYVE/PHD"/>
</dbReference>
<dbReference type="InterPro" id="IPR006224">
    <property type="entry name" value="PsdUridine_synth_RluA-like_CS"/>
</dbReference>
<reference evidence="4" key="1">
    <citation type="submission" date="2021-01" db="EMBL/GenBank/DDBJ databases">
        <authorList>
            <consortium name="Genoscope - CEA"/>
            <person name="William W."/>
        </authorList>
    </citation>
    <scope>NUCLEOTIDE SEQUENCE</scope>
</reference>
<gene>
    <name evidence="4" type="ORF">DARMORV10_C07P46860.1</name>
</gene>